<evidence type="ECO:0000256" key="1">
    <source>
        <dbReference type="SAM" id="MobiDB-lite"/>
    </source>
</evidence>
<dbReference type="AlphaFoldDB" id="A0A917ZWW5"/>
<reference evidence="2" key="1">
    <citation type="journal article" date="2014" name="Int. J. Syst. Evol. Microbiol.">
        <title>Complete genome sequence of Corynebacterium casei LMG S-19264T (=DSM 44701T), isolated from a smear-ripened cheese.</title>
        <authorList>
            <consortium name="US DOE Joint Genome Institute (JGI-PGF)"/>
            <person name="Walter F."/>
            <person name="Albersmeier A."/>
            <person name="Kalinowski J."/>
            <person name="Ruckert C."/>
        </authorList>
    </citation>
    <scope>NUCLEOTIDE SEQUENCE</scope>
    <source>
        <strain evidence="2">CGMCC 4.7201</strain>
    </source>
</reference>
<protein>
    <submittedName>
        <fullName evidence="2">Uncharacterized protein</fullName>
    </submittedName>
</protein>
<evidence type="ECO:0000313" key="3">
    <source>
        <dbReference type="Proteomes" id="UP000641932"/>
    </source>
</evidence>
<accession>A0A917ZWW5</accession>
<reference evidence="2" key="2">
    <citation type="submission" date="2020-09" db="EMBL/GenBank/DDBJ databases">
        <authorList>
            <person name="Sun Q."/>
            <person name="Zhou Y."/>
        </authorList>
    </citation>
    <scope>NUCLEOTIDE SEQUENCE</scope>
    <source>
        <strain evidence="2">CGMCC 4.7201</strain>
    </source>
</reference>
<feature type="compositionally biased region" description="Basic and acidic residues" evidence="1">
    <location>
        <begin position="68"/>
        <end position="84"/>
    </location>
</feature>
<organism evidence="2 3">
    <name type="scientific">Wenjunlia tyrosinilytica</name>
    <dbReference type="NCBI Taxonomy" id="1544741"/>
    <lineage>
        <taxon>Bacteria</taxon>
        <taxon>Bacillati</taxon>
        <taxon>Actinomycetota</taxon>
        <taxon>Actinomycetes</taxon>
        <taxon>Kitasatosporales</taxon>
        <taxon>Streptomycetaceae</taxon>
        <taxon>Wenjunlia</taxon>
    </lineage>
</organism>
<keyword evidence="3" id="KW-1185">Reference proteome</keyword>
<feature type="region of interest" description="Disordered" evidence="1">
    <location>
        <begin position="62"/>
        <end position="97"/>
    </location>
</feature>
<dbReference type="Proteomes" id="UP000641932">
    <property type="component" value="Unassembled WGS sequence"/>
</dbReference>
<proteinExistence type="predicted"/>
<dbReference type="EMBL" id="BMMS01000027">
    <property type="protein sequence ID" value="GGO96060.1"/>
    <property type="molecule type" value="Genomic_DNA"/>
</dbReference>
<sequence length="133" mass="14645">MAEEGERAVQPGSELGEEVVDQALATVDQRNVVELTAPRDVKRANLQVGRELLLPALEKVARTPGMVEQKEPEGGRGQRPRAEQCSRPPDGSDIEPCHCIIPSDQYFGGRTDSQRLKLRAEAVELLLRVVVVH</sequence>
<gene>
    <name evidence="2" type="ORF">GCM10012280_54720</name>
</gene>
<name>A0A917ZWW5_9ACTN</name>
<comment type="caution">
    <text evidence="2">The sequence shown here is derived from an EMBL/GenBank/DDBJ whole genome shotgun (WGS) entry which is preliminary data.</text>
</comment>
<evidence type="ECO:0000313" key="2">
    <source>
        <dbReference type="EMBL" id="GGO96060.1"/>
    </source>
</evidence>